<proteinExistence type="predicted"/>
<evidence type="ECO:0000313" key="3">
    <source>
        <dbReference type="Proteomes" id="UP000014249"/>
    </source>
</evidence>
<name>A0A8E0IIB3_LACPA</name>
<dbReference type="AlphaFoldDB" id="A0A8E0IIB3"/>
<dbReference type="FunFam" id="1.10.10.650:FF:000001">
    <property type="entry name" value="S1 RNA-binding domain 1"/>
    <property type="match status" value="1"/>
</dbReference>
<dbReference type="GO" id="GO:0003729">
    <property type="term" value="F:mRNA binding"/>
    <property type="evidence" value="ECO:0007669"/>
    <property type="project" value="TreeGrafter"/>
</dbReference>
<feature type="domain" description="Tex-like protein N-terminal" evidence="1">
    <location>
        <begin position="5"/>
        <end position="78"/>
    </location>
</feature>
<dbReference type="InterPro" id="IPR050437">
    <property type="entry name" value="Ribos_protein_bS1-like"/>
</dbReference>
<protein>
    <submittedName>
        <fullName evidence="2">Transcriptional accessory protein</fullName>
    </submittedName>
</protein>
<dbReference type="PANTHER" id="PTHR10724">
    <property type="entry name" value="30S RIBOSOMAL PROTEIN S1"/>
    <property type="match status" value="1"/>
</dbReference>
<dbReference type="InterPro" id="IPR023319">
    <property type="entry name" value="Tex-like_HTH_dom_sf"/>
</dbReference>
<dbReference type="Gene3D" id="1.10.10.650">
    <property type="entry name" value="RuvA domain 2-like"/>
    <property type="match status" value="1"/>
</dbReference>
<dbReference type="Pfam" id="PF09371">
    <property type="entry name" value="Tex_N"/>
    <property type="match status" value="1"/>
</dbReference>
<dbReference type="GO" id="GO:0003735">
    <property type="term" value="F:structural constituent of ribosome"/>
    <property type="evidence" value="ECO:0007669"/>
    <property type="project" value="TreeGrafter"/>
</dbReference>
<dbReference type="InterPro" id="IPR018974">
    <property type="entry name" value="Tex-like_N"/>
</dbReference>
<comment type="caution">
    <text evidence="2">The sequence shown here is derived from an EMBL/GenBank/DDBJ whole genome shotgun (WGS) entry which is preliminary data.</text>
</comment>
<dbReference type="SUPFAM" id="SSF158832">
    <property type="entry name" value="Tex N-terminal region-like"/>
    <property type="match status" value="1"/>
</dbReference>
<feature type="non-terminal residue" evidence="2">
    <location>
        <position position="126"/>
    </location>
</feature>
<dbReference type="GO" id="GO:0006412">
    <property type="term" value="P:translation"/>
    <property type="evidence" value="ECO:0007669"/>
    <property type="project" value="TreeGrafter"/>
</dbReference>
<evidence type="ECO:0000313" key="2">
    <source>
        <dbReference type="EMBL" id="EPC53199.1"/>
    </source>
</evidence>
<reference evidence="2 3" key="1">
    <citation type="journal article" date="2013" name="PLoS ONE">
        <title>Lactobacillus paracasei comparative genomics: towards species pan-genome definition and exploitation of diversity.</title>
        <authorList>
            <person name="Smokvina T."/>
            <person name="Wels M."/>
            <person name="Polka J."/>
            <person name="Chervaux C."/>
            <person name="Brisse S."/>
            <person name="Boekhorst J."/>
            <person name="van Hylckama Vlieg J.E."/>
            <person name="Siezen R.J."/>
        </authorList>
    </citation>
    <scope>NUCLEOTIDE SEQUENCE [LARGE SCALE GENOMIC DNA]</scope>
    <source>
        <strain evidence="2 3">CNCM I-4270</strain>
    </source>
</reference>
<accession>A0A8E0IIB3</accession>
<dbReference type="Proteomes" id="UP000014249">
    <property type="component" value="Unassembled WGS sequence"/>
</dbReference>
<gene>
    <name evidence="2" type="ORF">Lpp77_09651</name>
</gene>
<dbReference type="PANTHER" id="PTHR10724:SF10">
    <property type="entry name" value="S1 RNA-BINDING DOMAIN-CONTAINING PROTEIN 1"/>
    <property type="match status" value="1"/>
</dbReference>
<organism evidence="2 3">
    <name type="scientific">Lacticaseibacillus paracasei subsp. paracasei CNCM I-4270</name>
    <dbReference type="NCBI Taxonomy" id="1256202"/>
    <lineage>
        <taxon>Bacteria</taxon>
        <taxon>Bacillati</taxon>
        <taxon>Bacillota</taxon>
        <taxon>Bacilli</taxon>
        <taxon>Lactobacillales</taxon>
        <taxon>Lactobacillaceae</taxon>
        <taxon>Lacticaseibacillus</taxon>
    </lineage>
</organism>
<dbReference type="EMBL" id="ANJX01000259">
    <property type="protein sequence ID" value="EPC53199.1"/>
    <property type="molecule type" value="Genomic_DNA"/>
</dbReference>
<evidence type="ECO:0000259" key="1">
    <source>
        <dbReference type="Pfam" id="PF09371"/>
    </source>
</evidence>
<sequence>MIEEQTVQLVQQSLTGITDRQINTVLHLMQEGNTVPFIARYRKEMTGSLDEVQIQAIEEAYKRATALQDRKAAVIKSIAEQGALTAKLEQQIQASTKLQDVEDIYLPYKQKRQTKAMVAKSRGLEP</sequence>